<gene>
    <name evidence="8" type="primary">ntaA</name>
    <name evidence="8" type="ORF">AGR4C_pb20041</name>
</gene>
<accession>A0A1S7SD30</accession>
<dbReference type="PANTHER" id="PTHR30011">
    <property type="entry name" value="ALKANESULFONATE MONOOXYGENASE-RELATED"/>
    <property type="match status" value="1"/>
</dbReference>
<dbReference type="InterPro" id="IPR036661">
    <property type="entry name" value="Luciferase-like_sf"/>
</dbReference>
<dbReference type="CDD" id="cd01095">
    <property type="entry name" value="Nitrilotriacetate_monoxgenase"/>
    <property type="match status" value="1"/>
</dbReference>
<dbReference type="EC" id="1.14.13.-" evidence="8"/>
<feature type="binding site" evidence="6">
    <location>
        <position position="149"/>
    </location>
    <ligand>
        <name>FMN</name>
        <dbReference type="ChEBI" id="CHEBI:58210"/>
    </ligand>
</feature>
<keyword evidence="3 8" id="KW-0560">Oxidoreductase</keyword>
<evidence type="ECO:0000313" key="8">
    <source>
        <dbReference type="EMBL" id="CUX67014.1"/>
    </source>
</evidence>
<dbReference type="GO" id="GO:0004497">
    <property type="term" value="F:monooxygenase activity"/>
    <property type="evidence" value="ECO:0007669"/>
    <property type="project" value="UniProtKB-KW"/>
</dbReference>
<dbReference type="RefSeq" id="WP_174010920.1">
    <property type="nucleotide sequence ID" value="NZ_LT009733.1"/>
</dbReference>
<evidence type="ECO:0000256" key="3">
    <source>
        <dbReference type="ARBA" id="ARBA00023002"/>
    </source>
</evidence>
<feature type="binding site" evidence="6">
    <location>
        <position position="220"/>
    </location>
    <ligand>
        <name>FMN</name>
        <dbReference type="ChEBI" id="CHEBI:58210"/>
    </ligand>
</feature>
<sequence>MDQSRHIILNLNMIPGGVYASAWRTGYRPAHSFASIEHFKELAEIAERGKLDALFLADGGYWSLKAEYQAYRHLDPVIVLTYLAALTSKIGLIVTASSSYNTPYNLARRILSLDHVSGGRAGWNIVVTAGDDAARNFSLDSALPKEERYKRATEFLEIVTALWRSWAPDALLADADSGRFVDGSKVHPINYNGEHFRVDGPMVTLPSTQGAPVIVQAGGSEAGTDLAARFCHVVYSTQPSYDGARAFRTELKKRAQDQGRNPDAIKLVPGLMTIVGANEKEARDRSDYLLSLIPQQVAIAELSARSLVPEQLLLDHLDKELPWDIIPESLLSGAGHGGSILRQAHEERLTVRQLAKRNSSVEMHATAVGSAEQVADKIQHWFETGAVDGFNIMPAELPKGASEFVDHVVPILQDRGIFRRDYEKKTLRGHYGLQTED</sequence>
<evidence type="ECO:0000256" key="6">
    <source>
        <dbReference type="PIRSR" id="PIRSR000337-1"/>
    </source>
</evidence>
<evidence type="ECO:0000256" key="1">
    <source>
        <dbReference type="ARBA" id="ARBA00022630"/>
    </source>
</evidence>
<evidence type="ECO:0000256" key="5">
    <source>
        <dbReference type="ARBA" id="ARBA00033748"/>
    </source>
</evidence>
<protein>
    <submittedName>
        <fullName evidence="8">Nitrilotriacetate monooxygenase component A (NTA monooxygenase component A) (NTA-MO A)</fullName>
        <ecNumber evidence="8">1.14.13.-</ecNumber>
    </submittedName>
</protein>
<dbReference type="PIRSF" id="PIRSF000337">
    <property type="entry name" value="NTA_MOA"/>
    <property type="match status" value="1"/>
</dbReference>
<keyword evidence="1 6" id="KW-0285">Flavoprotein</keyword>
<dbReference type="PANTHER" id="PTHR30011:SF16">
    <property type="entry name" value="C2H2 FINGER DOMAIN TRANSCRIPTION FACTOR (EUROFUNG)-RELATED"/>
    <property type="match status" value="1"/>
</dbReference>
<comment type="similarity">
    <text evidence="5">Belongs to the NtaA/SnaA/DszA monooxygenase family.</text>
</comment>
<dbReference type="InterPro" id="IPR011251">
    <property type="entry name" value="Luciferase-like_dom"/>
</dbReference>
<reference evidence="8 9" key="1">
    <citation type="submission" date="2016-01" db="EMBL/GenBank/DDBJ databases">
        <authorList>
            <person name="Oliw E.H."/>
        </authorList>
    </citation>
    <scope>NUCLEOTIDE SEQUENCE [LARGE SCALE GENOMIC DNA]</scope>
    <source>
        <strain evidence="8 9">Kerr 14</strain>
    </source>
</reference>
<feature type="binding site" evidence="6">
    <location>
        <position position="95"/>
    </location>
    <ligand>
        <name>FMN</name>
        <dbReference type="ChEBI" id="CHEBI:58210"/>
    </ligand>
</feature>
<dbReference type="GO" id="GO:0016705">
    <property type="term" value="F:oxidoreductase activity, acting on paired donors, with incorporation or reduction of molecular oxygen"/>
    <property type="evidence" value="ECO:0007669"/>
    <property type="project" value="InterPro"/>
</dbReference>
<dbReference type="SUPFAM" id="SSF51679">
    <property type="entry name" value="Bacterial luciferase-like"/>
    <property type="match status" value="1"/>
</dbReference>
<dbReference type="InterPro" id="IPR051260">
    <property type="entry name" value="Diverse_substr_monoxygenases"/>
</dbReference>
<evidence type="ECO:0000256" key="4">
    <source>
        <dbReference type="ARBA" id="ARBA00023033"/>
    </source>
</evidence>
<dbReference type="Pfam" id="PF00296">
    <property type="entry name" value="Bac_luciferase"/>
    <property type="match status" value="1"/>
</dbReference>
<proteinExistence type="inferred from homology"/>
<evidence type="ECO:0000313" key="9">
    <source>
        <dbReference type="Proteomes" id="UP000191897"/>
    </source>
</evidence>
<keyword evidence="4 8" id="KW-0503">Monooxygenase</keyword>
<feature type="binding site" evidence="6">
    <location>
        <position position="58"/>
    </location>
    <ligand>
        <name>FMN</name>
        <dbReference type="ChEBI" id="CHEBI:58210"/>
    </ligand>
</feature>
<evidence type="ECO:0000259" key="7">
    <source>
        <dbReference type="Pfam" id="PF00296"/>
    </source>
</evidence>
<keyword evidence="2 6" id="KW-0288">FMN</keyword>
<dbReference type="NCBIfam" id="TIGR03860">
    <property type="entry name" value="FMN_nitrolo"/>
    <property type="match status" value="1"/>
</dbReference>
<dbReference type="EMBL" id="FBWC01000041">
    <property type="protein sequence ID" value="CUX67014.1"/>
    <property type="molecule type" value="Genomic_DNA"/>
</dbReference>
<dbReference type="AlphaFoldDB" id="A0A1S7SD30"/>
<organism evidence="8 9">
    <name type="scientific">Agrobacterium tumefaciens str. Kerr 14</name>
    <dbReference type="NCBI Taxonomy" id="1183424"/>
    <lineage>
        <taxon>Bacteria</taxon>
        <taxon>Pseudomonadati</taxon>
        <taxon>Pseudomonadota</taxon>
        <taxon>Alphaproteobacteria</taxon>
        <taxon>Hyphomicrobiales</taxon>
        <taxon>Rhizobiaceae</taxon>
        <taxon>Rhizobium/Agrobacterium group</taxon>
        <taxon>Agrobacterium</taxon>
        <taxon>Agrobacterium tumefaciens complex</taxon>
    </lineage>
</organism>
<dbReference type="InterPro" id="IPR016215">
    <property type="entry name" value="NTA_MOA"/>
</dbReference>
<evidence type="ECO:0000256" key="2">
    <source>
        <dbReference type="ARBA" id="ARBA00022643"/>
    </source>
</evidence>
<feature type="domain" description="Luciferase-like" evidence="7">
    <location>
        <begin position="32"/>
        <end position="386"/>
    </location>
</feature>
<dbReference type="Gene3D" id="3.20.20.30">
    <property type="entry name" value="Luciferase-like domain"/>
    <property type="match status" value="1"/>
</dbReference>
<name>A0A1S7SD30_AGRTU</name>
<dbReference type="Proteomes" id="UP000191897">
    <property type="component" value="Unassembled WGS sequence"/>
</dbReference>